<reference evidence="2 3" key="1">
    <citation type="journal article" date="2016" name="Nat. Commun.">
        <title>Thousands of microbial genomes shed light on interconnected biogeochemical processes in an aquifer system.</title>
        <authorList>
            <person name="Anantharaman K."/>
            <person name="Brown C.T."/>
            <person name="Hug L.A."/>
            <person name="Sharon I."/>
            <person name="Castelle C.J."/>
            <person name="Probst A.J."/>
            <person name="Thomas B.C."/>
            <person name="Singh A."/>
            <person name="Wilkins M.J."/>
            <person name="Karaoz U."/>
            <person name="Brodie E.L."/>
            <person name="Williams K.H."/>
            <person name="Hubbard S.S."/>
            <person name="Banfield J.F."/>
        </authorList>
    </citation>
    <scope>NUCLEOTIDE SEQUENCE [LARGE SCALE GENOMIC DNA]</scope>
</reference>
<evidence type="ECO:0000313" key="3">
    <source>
        <dbReference type="Proteomes" id="UP000176287"/>
    </source>
</evidence>
<dbReference type="STRING" id="1798649.A3B13_01470"/>
<dbReference type="Proteomes" id="UP000176287">
    <property type="component" value="Unassembled WGS sequence"/>
</dbReference>
<dbReference type="InterPro" id="IPR001584">
    <property type="entry name" value="Integrase_cat-core"/>
</dbReference>
<dbReference type="Pfam" id="PF13683">
    <property type="entry name" value="rve_3"/>
    <property type="match status" value="1"/>
</dbReference>
<gene>
    <name evidence="2" type="ORF">A3B13_01470</name>
</gene>
<dbReference type="Gene3D" id="3.30.420.10">
    <property type="entry name" value="Ribonuclease H-like superfamily/Ribonuclease H"/>
    <property type="match status" value="1"/>
</dbReference>
<dbReference type="SUPFAM" id="SSF53098">
    <property type="entry name" value="Ribonuclease H-like"/>
    <property type="match status" value="1"/>
</dbReference>
<dbReference type="AlphaFoldDB" id="A0A1G2CCH5"/>
<dbReference type="InterPro" id="IPR012337">
    <property type="entry name" value="RNaseH-like_sf"/>
</dbReference>
<organism evidence="2 3">
    <name type="scientific">Candidatus Liptonbacteria bacterium RIFCSPLOWO2_01_FULL_45_15</name>
    <dbReference type="NCBI Taxonomy" id="1798649"/>
    <lineage>
        <taxon>Bacteria</taxon>
        <taxon>Candidatus Liptoniibacteriota</taxon>
    </lineage>
</organism>
<sequence length="363" mass="43122">MTVYRDALRYGYMITPQALKKAKILVFWEKHGLEAAIEAFEVKRRTLFSWKKRWIESDKIPESLNDKSRVPRTKRKRLWPEEVISEIKRQRWEHPNLGKEKLYPILLAFSTEKSIACPKPKTIGRLIKDLGGLRRYPAKVSHFGKIKLVKRQKVLRKPYDFKAEYPGHCVALDTIEKHINGYRRYVITFEDLYTRFSFAWGAKSHASLAAKEFFTLCLKVFPFPIAFVLTDNGSEFMKHFDEELRRLHFVHYHTYPKTPKMNAHCERFNKTIQEEFVDYHVSELLAPERFNIKLIDWLVWYNTERVHYAFQNKLSPVQFMLQLPQQAVAKLPAECKSGWPYTPPCIFYSFIVVYWHAFLTTTC</sequence>
<dbReference type="PROSITE" id="PS50994">
    <property type="entry name" value="INTEGRASE"/>
    <property type="match status" value="1"/>
</dbReference>
<protein>
    <recommendedName>
        <fullName evidence="1">Integrase catalytic domain-containing protein</fullName>
    </recommendedName>
</protein>
<proteinExistence type="predicted"/>
<dbReference type="InterPro" id="IPR036397">
    <property type="entry name" value="RNaseH_sf"/>
</dbReference>
<name>A0A1G2CCH5_9BACT</name>
<feature type="domain" description="Integrase catalytic" evidence="1">
    <location>
        <begin position="162"/>
        <end position="324"/>
    </location>
</feature>
<dbReference type="GO" id="GO:0015074">
    <property type="term" value="P:DNA integration"/>
    <property type="evidence" value="ECO:0007669"/>
    <property type="project" value="InterPro"/>
</dbReference>
<accession>A0A1G2CCH5</accession>
<evidence type="ECO:0000313" key="2">
    <source>
        <dbReference type="EMBL" id="OGY99092.1"/>
    </source>
</evidence>
<dbReference type="EMBL" id="MHKZ01000044">
    <property type="protein sequence ID" value="OGY99092.1"/>
    <property type="molecule type" value="Genomic_DNA"/>
</dbReference>
<comment type="caution">
    <text evidence="2">The sequence shown here is derived from an EMBL/GenBank/DDBJ whole genome shotgun (WGS) entry which is preliminary data.</text>
</comment>
<evidence type="ECO:0000259" key="1">
    <source>
        <dbReference type="PROSITE" id="PS50994"/>
    </source>
</evidence>
<dbReference type="GO" id="GO:0003676">
    <property type="term" value="F:nucleic acid binding"/>
    <property type="evidence" value="ECO:0007669"/>
    <property type="project" value="InterPro"/>
</dbReference>